<protein>
    <recommendedName>
        <fullName evidence="1">SigF-like NTF2-like domain-containing protein</fullName>
    </recommendedName>
</protein>
<keyword evidence="3" id="KW-1185">Reference proteome</keyword>
<reference evidence="2 3" key="1">
    <citation type="submission" date="2015-12" db="EMBL/GenBank/DDBJ databases">
        <title>Dictyostelia acquired genes for synthesis and detection of signals that induce cell-type specialization by lateral gene transfer from prokaryotes.</title>
        <authorList>
            <person name="Gloeckner G."/>
            <person name="Schaap P."/>
        </authorList>
    </citation>
    <scope>NUCLEOTIDE SEQUENCE [LARGE SCALE GENOMIC DNA]</scope>
    <source>
        <strain evidence="2 3">TK</strain>
    </source>
</reference>
<dbReference type="STRING" id="361077.A0A152A8L8"/>
<comment type="caution">
    <text evidence="2">The sequence shown here is derived from an EMBL/GenBank/DDBJ whole genome shotgun (WGS) entry which is preliminary data.</text>
</comment>
<dbReference type="OrthoDB" id="19993at2759"/>
<dbReference type="InParanoid" id="A0A152A8L8"/>
<accession>A0A152A8L8</accession>
<proteinExistence type="predicted"/>
<dbReference type="EMBL" id="LODT01000001">
    <property type="protein sequence ID" value="KYR02573.1"/>
    <property type="molecule type" value="Genomic_DNA"/>
</dbReference>
<dbReference type="Pfam" id="PF24840">
    <property type="entry name" value="NTF2_SigF"/>
    <property type="match status" value="1"/>
</dbReference>
<dbReference type="Proteomes" id="UP000076078">
    <property type="component" value="Unassembled WGS sequence"/>
</dbReference>
<gene>
    <name evidence="2" type="ORF">DLAC_00012</name>
</gene>
<dbReference type="OMA" id="HHISIDT"/>
<dbReference type="AlphaFoldDB" id="A0A152A8L8"/>
<feature type="domain" description="SigF-like NTF2-like" evidence="1">
    <location>
        <begin position="18"/>
        <end position="142"/>
    </location>
</feature>
<name>A0A152A8L8_TIELA</name>
<sequence length="220" mass="25329">MLEATEILKLYNVKPPLELIDKYFAEDCDFEAHNIPSFKVKGIHNIHEIFKAIGVYAKDIKILKYTSTNSQHHISIDTIQNITFSFLPFTSFNYRMIINVHKQKDKITRFEEIMDLESLLGNIPLVNYGYFNIFKPMIGNLMIRAGGLNHQYQTKPDPKIAAALNRLNDHFVEESTPSTSQHSSSTNTAVYTIPIHSKFTDEKEQTIKPVWNRKAKPISN</sequence>
<evidence type="ECO:0000313" key="2">
    <source>
        <dbReference type="EMBL" id="KYR02573.1"/>
    </source>
</evidence>
<evidence type="ECO:0000313" key="3">
    <source>
        <dbReference type="Proteomes" id="UP000076078"/>
    </source>
</evidence>
<organism evidence="2 3">
    <name type="scientific">Tieghemostelium lacteum</name>
    <name type="common">Slime mold</name>
    <name type="synonym">Dictyostelium lacteum</name>
    <dbReference type="NCBI Taxonomy" id="361077"/>
    <lineage>
        <taxon>Eukaryota</taxon>
        <taxon>Amoebozoa</taxon>
        <taxon>Evosea</taxon>
        <taxon>Eumycetozoa</taxon>
        <taxon>Dictyostelia</taxon>
        <taxon>Dictyosteliales</taxon>
        <taxon>Raperosteliaceae</taxon>
        <taxon>Tieghemostelium</taxon>
    </lineage>
</organism>
<evidence type="ECO:0000259" key="1">
    <source>
        <dbReference type="Pfam" id="PF24840"/>
    </source>
</evidence>
<dbReference type="InterPro" id="IPR057514">
    <property type="entry name" value="NTF2_SigF"/>
</dbReference>